<dbReference type="EMBL" id="BMLZ01000012">
    <property type="protein sequence ID" value="GGP29577.1"/>
    <property type="molecule type" value="Genomic_DNA"/>
</dbReference>
<keyword evidence="4" id="KW-1185">Reference proteome</keyword>
<evidence type="ECO:0000313" key="5">
    <source>
        <dbReference type="Proteomes" id="UP000652720"/>
    </source>
</evidence>
<protein>
    <submittedName>
        <fullName evidence="2">Uncharacterized protein</fullName>
    </submittedName>
</protein>
<accession>A0AAV4K4M7</accession>
<dbReference type="Proteomes" id="UP000630135">
    <property type="component" value="Unassembled WGS sequence"/>
</dbReference>
<evidence type="ECO:0000313" key="3">
    <source>
        <dbReference type="EMBL" id="GGP29577.1"/>
    </source>
</evidence>
<reference evidence="2" key="4">
    <citation type="submission" date="2023-08" db="EMBL/GenBank/DDBJ databases">
        <authorList>
            <person name="Sun Q."/>
            <person name="Zhou Y."/>
        </authorList>
    </citation>
    <scope>NUCLEOTIDE SEQUENCE</scope>
    <source>
        <strain evidence="3">CGMCC 1.8884</strain>
        <strain evidence="2">CGMCC 1.8885</strain>
    </source>
</reference>
<dbReference type="Proteomes" id="UP000652720">
    <property type="component" value="Unassembled WGS sequence"/>
</dbReference>
<sequence length="122" mass="13312">MPLVAAFGVWDMLRRIGDETPPAQQGRIGLRTEKETGAAPFSGQPPPRTSRLCSYGFRFIPTQSGLEHLTKRRNVFLASGLGQLAESECKTLSRADLQSCEADWYSSAGENGVMRGAVPRIT</sequence>
<name>A0AAV4K4M7_9DEIO</name>
<feature type="region of interest" description="Disordered" evidence="1">
    <location>
        <begin position="20"/>
        <end position="49"/>
    </location>
</feature>
<dbReference type="AlphaFoldDB" id="A0AAV4K4M7"/>
<gene>
    <name evidence="3" type="ORF">GCM10008021_12280</name>
    <name evidence="2" type="ORF">GCM10010914_00560</name>
</gene>
<comment type="caution">
    <text evidence="2">The sequence shown here is derived from an EMBL/GenBank/DDBJ whole genome shotgun (WGS) entry which is preliminary data.</text>
</comment>
<proteinExistence type="predicted"/>
<evidence type="ECO:0000256" key="1">
    <source>
        <dbReference type="SAM" id="MobiDB-lite"/>
    </source>
</evidence>
<reference evidence="4" key="3">
    <citation type="journal article" date="2019" name="Int. J. Syst. Evol. Microbiol.">
        <title>The Global Catalogue of Microorganisms (GCM) 10K type strain sequencing project: providing services to taxonomists for standard genome sequencing and annotation.</title>
        <authorList>
            <consortium name="The Broad Institute Genomics Platform"/>
            <consortium name="The Broad Institute Genome Sequencing Center for Infectious Disease"/>
            <person name="Wu L."/>
            <person name="Ma J."/>
        </authorList>
    </citation>
    <scope>NUCLEOTIDE SEQUENCE [LARGE SCALE GENOMIC DNA]</scope>
    <source>
        <strain evidence="4">CGMCC 1.8884</strain>
    </source>
</reference>
<reference evidence="3" key="1">
    <citation type="journal article" date="2014" name="Int. J. Syst. Evol. Microbiol.">
        <title>Complete genome of a new Firmicutes species belonging to the dominant human colonic microbiota ('Ruminococcus bicirculans') reveals two chromosomes and a selective capacity to utilize plant glucans.</title>
        <authorList>
            <consortium name="NISC Comparative Sequencing Program"/>
            <person name="Wegmann U."/>
            <person name="Louis P."/>
            <person name="Goesmann A."/>
            <person name="Henrissat B."/>
            <person name="Duncan S.H."/>
            <person name="Flint H.J."/>
        </authorList>
    </citation>
    <scope>NUCLEOTIDE SEQUENCE</scope>
    <source>
        <strain evidence="3">CGMCC 1.8884</strain>
    </source>
</reference>
<organism evidence="2 5">
    <name type="scientific">Deinococcus wulumuqiensis</name>
    <dbReference type="NCBI Taxonomy" id="980427"/>
    <lineage>
        <taxon>Bacteria</taxon>
        <taxon>Thermotogati</taxon>
        <taxon>Deinococcota</taxon>
        <taxon>Deinococci</taxon>
        <taxon>Deinococcales</taxon>
        <taxon>Deinococcaceae</taxon>
        <taxon>Deinococcus</taxon>
    </lineage>
</organism>
<evidence type="ECO:0000313" key="4">
    <source>
        <dbReference type="Proteomes" id="UP000630135"/>
    </source>
</evidence>
<reference evidence="2" key="2">
    <citation type="journal article" date="2014" name="Int. J. Syst. Evol. Microbiol.">
        <title>Complete genome sequence of Corynebacterium casei LMG S-19264T (=DSM 44701T), isolated from a smear-ripened cheese.</title>
        <authorList>
            <consortium name="US DOE Joint Genome Institute (JGI-PGF)"/>
            <person name="Walter F."/>
            <person name="Albersmeier A."/>
            <person name="Kalinowski J."/>
            <person name="Ruckert C."/>
        </authorList>
    </citation>
    <scope>NUCLEOTIDE SEQUENCE</scope>
    <source>
        <strain evidence="2">CGMCC 1.8885</strain>
    </source>
</reference>
<evidence type="ECO:0000313" key="2">
    <source>
        <dbReference type="EMBL" id="GGI70321.1"/>
    </source>
</evidence>
<dbReference type="EMBL" id="BMMA01000001">
    <property type="protein sequence ID" value="GGI70321.1"/>
    <property type="molecule type" value="Genomic_DNA"/>
</dbReference>